<dbReference type="EMBL" id="KN834893">
    <property type="protein sequence ID" value="KIK50624.1"/>
    <property type="molecule type" value="Genomic_DNA"/>
</dbReference>
<accession>A0A0D0BME0</accession>
<dbReference type="Proteomes" id="UP000053593">
    <property type="component" value="Unassembled WGS sequence"/>
</dbReference>
<name>A0A0D0BME0_9AGAR</name>
<evidence type="ECO:0000313" key="2">
    <source>
        <dbReference type="Proteomes" id="UP000053593"/>
    </source>
</evidence>
<sequence>MDWDEIWMDNIVQRISSYSLISIEKGGMAYSLHPLVHRLNQNSIESVKQGDFQLESQSLVAIAIQDADFAFVRSLIPHCIHFEITEDAHTDRAMGGLWYDCGYFSRAYDVWEPLWHQLQA</sequence>
<organism evidence="1 2">
    <name type="scientific">Collybiopsis luxurians FD-317 M1</name>
    <dbReference type="NCBI Taxonomy" id="944289"/>
    <lineage>
        <taxon>Eukaryota</taxon>
        <taxon>Fungi</taxon>
        <taxon>Dikarya</taxon>
        <taxon>Basidiomycota</taxon>
        <taxon>Agaricomycotina</taxon>
        <taxon>Agaricomycetes</taxon>
        <taxon>Agaricomycetidae</taxon>
        <taxon>Agaricales</taxon>
        <taxon>Marasmiineae</taxon>
        <taxon>Omphalotaceae</taxon>
        <taxon>Collybiopsis</taxon>
        <taxon>Collybiopsis luxurians</taxon>
    </lineage>
</organism>
<proteinExistence type="predicted"/>
<gene>
    <name evidence="1" type="ORF">GYMLUDRAFT_985605</name>
</gene>
<protein>
    <submittedName>
        <fullName evidence="1">Unplaced genomic scaffold GYMLUscaffold_145, whole genome shotgun sequence</fullName>
    </submittedName>
</protein>
<evidence type="ECO:0000313" key="1">
    <source>
        <dbReference type="EMBL" id="KIK50624.1"/>
    </source>
</evidence>
<dbReference type="AlphaFoldDB" id="A0A0D0BME0"/>
<keyword evidence="2" id="KW-1185">Reference proteome</keyword>
<dbReference type="OrthoDB" id="20872at2759"/>
<reference evidence="1 2" key="1">
    <citation type="submission" date="2014-04" db="EMBL/GenBank/DDBJ databases">
        <title>Evolutionary Origins and Diversification of the Mycorrhizal Mutualists.</title>
        <authorList>
            <consortium name="DOE Joint Genome Institute"/>
            <consortium name="Mycorrhizal Genomics Consortium"/>
            <person name="Kohler A."/>
            <person name="Kuo A."/>
            <person name="Nagy L.G."/>
            <person name="Floudas D."/>
            <person name="Copeland A."/>
            <person name="Barry K.W."/>
            <person name="Cichocki N."/>
            <person name="Veneault-Fourrey C."/>
            <person name="LaButti K."/>
            <person name="Lindquist E.A."/>
            <person name="Lipzen A."/>
            <person name="Lundell T."/>
            <person name="Morin E."/>
            <person name="Murat C."/>
            <person name="Riley R."/>
            <person name="Ohm R."/>
            <person name="Sun H."/>
            <person name="Tunlid A."/>
            <person name="Henrissat B."/>
            <person name="Grigoriev I.V."/>
            <person name="Hibbett D.S."/>
            <person name="Martin F."/>
        </authorList>
    </citation>
    <scope>NUCLEOTIDE SEQUENCE [LARGE SCALE GENOMIC DNA]</scope>
    <source>
        <strain evidence="1 2">FD-317 M1</strain>
    </source>
</reference>
<dbReference type="HOGENOM" id="CLU_2049941_0_0_1"/>